<feature type="region of interest" description="Disordered" evidence="1">
    <location>
        <begin position="1"/>
        <end position="25"/>
    </location>
</feature>
<keyword evidence="3" id="KW-1185">Reference proteome</keyword>
<gene>
    <name evidence="2" type="ORF">N658DRAFT_233015</name>
</gene>
<evidence type="ECO:0000313" key="2">
    <source>
        <dbReference type="EMBL" id="KAK4103868.1"/>
    </source>
</evidence>
<dbReference type="AlphaFoldDB" id="A0AAN6Q5E0"/>
<organism evidence="2 3">
    <name type="scientific">Parathielavia hyrcaniae</name>
    <dbReference type="NCBI Taxonomy" id="113614"/>
    <lineage>
        <taxon>Eukaryota</taxon>
        <taxon>Fungi</taxon>
        <taxon>Dikarya</taxon>
        <taxon>Ascomycota</taxon>
        <taxon>Pezizomycotina</taxon>
        <taxon>Sordariomycetes</taxon>
        <taxon>Sordariomycetidae</taxon>
        <taxon>Sordariales</taxon>
        <taxon>Chaetomiaceae</taxon>
        <taxon>Parathielavia</taxon>
    </lineage>
</organism>
<reference evidence="2" key="2">
    <citation type="submission" date="2023-05" db="EMBL/GenBank/DDBJ databases">
        <authorList>
            <consortium name="Lawrence Berkeley National Laboratory"/>
            <person name="Steindorff A."/>
            <person name="Hensen N."/>
            <person name="Bonometti L."/>
            <person name="Westerberg I."/>
            <person name="Brannstrom I.O."/>
            <person name="Guillou S."/>
            <person name="Cros-Aarteil S."/>
            <person name="Calhoun S."/>
            <person name="Haridas S."/>
            <person name="Kuo A."/>
            <person name="Mondo S."/>
            <person name="Pangilinan J."/>
            <person name="Riley R."/>
            <person name="Labutti K."/>
            <person name="Andreopoulos B."/>
            <person name="Lipzen A."/>
            <person name="Chen C."/>
            <person name="Yanf M."/>
            <person name="Daum C."/>
            <person name="Ng V."/>
            <person name="Clum A."/>
            <person name="Ohm R."/>
            <person name="Martin F."/>
            <person name="Silar P."/>
            <person name="Natvig D."/>
            <person name="Lalanne C."/>
            <person name="Gautier V."/>
            <person name="Ament-Velasquez S.L."/>
            <person name="Kruys A."/>
            <person name="Hutchinson M.I."/>
            <person name="Powell A.J."/>
            <person name="Barry K."/>
            <person name="Miller A.N."/>
            <person name="Grigoriev I.V."/>
            <person name="Debuchy R."/>
            <person name="Gladieux P."/>
            <person name="Thoren M.H."/>
            <person name="Johannesson H."/>
        </authorList>
    </citation>
    <scope>NUCLEOTIDE SEQUENCE</scope>
    <source>
        <strain evidence="2">CBS 757.83</strain>
    </source>
</reference>
<reference evidence="2" key="1">
    <citation type="journal article" date="2023" name="Mol. Phylogenet. Evol.">
        <title>Genome-scale phylogeny and comparative genomics of the fungal order Sordariales.</title>
        <authorList>
            <person name="Hensen N."/>
            <person name="Bonometti L."/>
            <person name="Westerberg I."/>
            <person name="Brannstrom I.O."/>
            <person name="Guillou S."/>
            <person name="Cros-Aarteil S."/>
            <person name="Calhoun S."/>
            <person name="Haridas S."/>
            <person name="Kuo A."/>
            <person name="Mondo S."/>
            <person name="Pangilinan J."/>
            <person name="Riley R."/>
            <person name="LaButti K."/>
            <person name="Andreopoulos B."/>
            <person name="Lipzen A."/>
            <person name="Chen C."/>
            <person name="Yan M."/>
            <person name="Daum C."/>
            <person name="Ng V."/>
            <person name="Clum A."/>
            <person name="Steindorff A."/>
            <person name="Ohm R.A."/>
            <person name="Martin F."/>
            <person name="Silar P."/>
            <person name="Natvig D.O."/>
            <person name="Lalanne C."/>
            <person name="Gautier V."/>
            <person name="Ament-Velasquez S.L."/>
            <person name="Kruys A."/>
            <person name="Hutchinson M.I."/>
            <person name="Powell A.J."/>
            <person name="Barry K."/>
            <person name="Miller A.N."/>
            <person name="Grigoriev I.V."/>
            <person name="Debuchy R."/>
            <person name="Gladieux P."/>
            <person name="Hiltunen Thoren M."/>
            <person name="Johannesson H."/>
        </authorList>
    </citation>
    <scope>NUCLEOTIDE SEQUENCE</scope>
    <source>
        <strain evidence="2">CBS 757.83</strain>
    </source>
</reference>
<proteinExistence type="predicted"/>
<accession>A0AAN6Q5E0</accession>
<protein>
    <submittedName>
        <fullName evidence="2">Uncharacterized protein</fullName>
    </submittedName>
</protein>
<sequence>MQQRRQTLGHATMPPCHPPSPPSCRSSLRALRSNFPALVIRLSGACNGLRSILQLSDDDSTSITKLQEGKEERENGQRVALAFVCPDRDTKCKRGKCDGVVDGVVDPAMFRGSSQGFQSGVGVGRGSPRPLQGSARYSAGAPLVYHIRSFAGTTPFQKQSQALSHAMIHQEGTRSISLAQHRV</sequence>
<name>A0AAN6Q5E0_9PEZI</name>
<comment type="caution">
    <text evidence="2">The sequence shown here is derived from an EMBL/GenBank/DDBJ whole genome shotgun (WGS) entry which is preliminary data.</text>
</comment>
<dbReference type="Proteomes" id="UP001305647">
    <property type="component" value="Unassembled WGS sequence"/>
</dbReference>
<evidence type="ECO:0000256" key="1">
    <source>
        <dbReference type="SAM" id="MobiDB-lite"/>
    </source>
</evidence>
<evidence type="ECO:0000313" key="3">
    <source>
        <dbReference type="Proteomes" id="UP001305647"/>
    </source>
</evidence>
<dbReference type="EMBL" id="MU863627">
    <property type="protein sequence ID" value="KAK4103868.1"/>
    <property type="molecule type" value="Genomic_DNA"/>
</dbReference>